<dbReference type="SMART" id="SM00530">
    <property type="entry name" value="HTH_XRE"/>
    <property type="match status" value="1"/>
</dbReference>
<sequence length="375" mass="43411">MEKIKIGENIKLLRRKKNITQEQLASINGVSIPAVSKWEKGVSFPDITYLPVLANYFEVNIDDLLNYRKELDENDIAKIIKECEELISINSIEESIKLCESYMKNYPSNYKLKFKLTHIYSLAMIKETDLNKEDITNRIIEILEDIVDNTNDIELKEYSLMQLSSNYMIVDKNDKAEEVLKKIYKPNCNPDVMLPLIYMQQDKINEARKLMQQNLNTSIGEAITSCMGLAISYYSYKDDMDENSIDYSKASMYYQLAIDIDKLVYDGNQMGSFLNSNLAHINLKKGDIKASLMYLNRLVDSLEYLGTDIPRQLNKIAYFDNLDDIKKEESVNVDVLQILIDSLNTTFINLKGNKEFEDIISRIVNLRKLVNKDNK</sequence>
<dbReference type="PANTHER" id="PTHR46558:SF11">
    <property type="entry name" value="HTH-TYPE TRANSCRIPTIONAL REGULATOR XRE"/>
    <property type="match status" value="1"/>
</dbReference>
<dbReference type="PANTHER" id="PTHR46558">
    <property type="entry name" value="TRACRIPTIONAL REGULATORY PROTEIN-RELATED-RELATED"/>
    <property type="match status" value="1"/>
</dbReference>
<dbReference type="InterPro" id="IPR001387">
    <property type="entry name" value="Cro/C1-type_HTH"/>
</dbReference>
<dbReference type="RefSeq" id="WP_166505406.1">
    <property type="nucleotide sequence ID" value="NZ_LN650648.1"/>
</dbReference>
<organism evidence="3 4">
    <name type="scientific">Romboutsia hominis</name>
    <dbReference type="NCBI Taxonomy" id="1507512"/>
    <lineage>
        <taxon>Bacteria</taxon>
        <taxon>Bacillati</taxon>
        <taxon>Bacillota</taxon>
        <taxon>Clostridia</taxon>
        <taxon>Peptostreptococcales</taxon>
        <taxon>Peptostreptococcaceae</taxon>
        <taxon>Romboutsia</taxon>
    </lineage>
</organism>
<dbReference type="SUPFAM" id="SSF47413">
    <property type="entry name" value="lambda repressor-like DNA-binding domains"/>
    <property type="match status" value="1"/>
</dbReference>
<proteinExistence type="predicted"/>
<evidence type="ECO:0000313" key="4">
    <source>
        <dbReference type="Proteomes" id="UP000245695"/>
    </source>
</evidence>
<accession>A0A2P2BR93</accession>
<dbReference type="Gene3D" id="1.25.40.10">
    <property type="entry name" value="Tetratricopeptide repeat domain"/>
    <property type="match status" value="1"/>
</dbReference>
<dbReference type="Gene3D" id="1.10.260.40">
    <property type="entry name" value="lambda repressor-like DNA-binding domains"/>
    <property type="match status" value="1"/>
</dbReference>
<reference evidence="3 4" key="1">
    <citation type="submission" date="2014-09" db="EMBL/GenBank/DDBJ databases">
        <authorList>
            <person name="Hornung B.V."/>
        </authorList>
    </citation>
    <scope>NUCLEOTIDE SEQUENCE [LARGE SCALE GENOMIC DNA]</scope>
    <source>
        <strain evidence="3 4">FRIFI</strain>
    </source>
</reference>
<dbReference type="CDD" id="cd00093">
    <property type="entry name" value="HTH_XRE"/>
    <property type="match status" value="1"/>
</dbReference>
<dbReference type="Proteomes" id="UP000245695">
    <property type="component" value="Chromosome 1"/>
</dbReference>
<dbReference type="PROSITE" id="PS50943">
    <property type="entry name" value="HTH_CROC1"/>
    <property type="match status" value="1"/>
</dbReference>
<gene>
    <name evidence="3" type="ORF">FRIFI_1360</name>
</gene>
<evidence type="ECO:0000256" key="1">
    <source>
        <dbReference type="ARBA" id="ARBA00023125"/>
    </source>
</evidence>
<dbReference type="EMBL" id="LN650648">
    <property type="protein sequence ID" value="CEI72895.1"/>
    <property type="molecule type" value="Genomic_DNA"/>
</dbReference>
<dbReference type="AlphaFoldDB" id="A0A2P2BR93"/>
<dbReference type="InterPro" id="IPR010982">
    <property type="entry name" value="Lambda_DNA-bd_dom_sf"/>
</dbReference>
<name>A0A2P2BR93_9FIRM</name>
<protein>
    <submittedName>
        <fullName evidence="3">DNA-binding protein possible transcriptional regulator</fullName>
    </submittedName>
</protein>
<evidence type="ECO:0000313" key="3">
    <source>
        <dbReference type="EMBL" id="CEI72895.1"/>
    </source>
</evidence>
<dbReference type="GO" id="GO:0003677">
    <property type="term" value="F:DNA binding"/>
    <property type="evidence" value="ECO:0007669"/>
    <property type="project" value="UniProtKB-KW"/>
</dbReference>
<evidence type="ECO:0000259" key="2">
    <source>
        <dbReference type="PROSITE" id="PS50943"/>
    </source>
</evidence>
<dbReference type="InterPro" id="IPR011990">
    <property type="entry name" value="TPR-like_helical_dom_sf"/>
</dbReference>
<dbReference type="KEGG" id="rhom:FRIFI_1360"/>
<keyword evidence="4" id="KW-1185">Reference proteome</keyword>
<dbReference type="Pfam" id="PF12844">
    <property type="entry name" value="HTH_19"/>
    <property type="match status" value="1"/>
</dbReference>
<keyword evidence="1 3" id="KW-0238">DNA-binding</keyword>
<feature type="domain" description="HTH cro/C1-type" evidence="2">
    <location>
        <begin position="10"/>
        <end position="64"/>
    </location>
</feature>